<evidence type="ECO:0000256" key="12">
    <source>
        <dbReference type="SAM" id="MobiDB-lite"/>
    </source>
</evidence>
<dbReference type="AlphaFoldDB" id="A0A085JC58"/>
<dbReference type="GO" id="GO:0009432">
    <property type="term" value="P:SOS response"/>
    <property type="evidence" value="ECO:0007669"/>
    <property type="project" value="TreeGrafter"/>
</dbReference>
<dbReference type="InterPro" id="IPR045028">
    <property type="entry name" value="DinG/Rad3-like"/>
</dbReference>
<accession>A0A085JC58</accession>
<evidence type="ECO:0000256" key="9">
    <source>
        <dbReference type="ARBA" id="ARBA00023125"/>
    </source>
</evidence>
<dbReference type="EMBL" id="JMPR01000041">
    <property type="protein sequence ID" value="KFD18054.1"/>
    <property type="molecule type" value="Genomic_DNA"/>
</dbReference>
<evidence type="ECO:0000256" key="5">
    <source>
        <dbReference type="ARBA" id="ARBA00022806"/>
    </source>
</evidence>
<organism evidence="14 15">
    <name type="scientific">Tatumella ptyseos ATCC 33301</name>
    <dbReference type="NCBI Taxonomy" id="1005995"/>
    <lineage>
        <taxon>Bacteria</taxon>
        <taxon>Pseudomonadati</taxon>
        <taxon>Pseudomonadota</taxon>
        <taxon>Gammaproteobacteria</taxon>
        <taxon>Enterobacterales</taxon>
        <taxon>Erwiniaceae</taxon>
        <taxon>Tatumella</taxon>
    </lineage>
</organism>
<feature type="binding site" evidence="11">
    <location>
        <position position="212"/>
    </location>
    <ligand>
        <name>[4Fe-4S] cluster</name>
        <dbReference type="ChEBI" id="CHEBI:49883"/>
    </ligand>
</feature>
<comment type="cofactor">
    <cofactor evidence="11">
        <name>[4Fe-4S] cluster</name>
        <dbReference type="ChEBI" id="CHEBI:49883"/>
    </cofactor>
    <text evidence="11">Binds 1 [4Fe-4S] cluster.</text>
</comment>
<evidence type="ECO:0000256" key="8">
    <source>
        <dbReference type="ARBA" id="ARBA00023014"/>
    </source>
</evidence>
<reference evidence="14 15" key="1">
    <citation type="submission" date="2014-05" db="EMBL/GenBank/DDBJ databases">
        <title>ATOL: Assembling a taxonomically balanced genome-scale reconstruction of the evolutionary history of the Enterobacteriaceae.</title>
        <authorList>
            <person name="Plunkett G.III."/>
            <person name="Neeno-Eckwall E.C."/>
            <person name="Glasner J.D."/>
            <person name="Perna N.T."/>
        </authorList>
    </citation>
    <scope>NUCLEOTIDE SEQUENCE [LARGE SCALE GENOMIC DNA]</scope>
    <source>
        <strain evidence="14 15">ATCC 33301</strain>
    </source>
</reference>
<dbReference type="InterPro" id="IPR006554">
    <property type="entry name" value="Helicase-like_DEXD_c2"/>
</dbReference>
<feature type="region of interest" description="Disordered" evidence="12">
    <location>
        <begin position="704"/>
        <end position="736"/>
    </location>
</feature>
<dbReference type="RefSeq" id="WP_038011607.1">
    <property type="nucleotide sequence ID" value="NZ_ATMJ01000033.1"/>
</dbReference>
<dbReference type="Pfam" id="PF06733">
    <property type="entry name" value="DEAD_2"/>
    <property type="match status" value="1"/>
</dbReference>
<evidence type="ECO:0000256" key="6">
    <source>
        <dbReference type="ARBA" id="ARBA00022840"/>
    </source>
</evidence>
<sequence length="736" mass="83178">MVLTPALKLQIGEWYKLLQTQVADFIPRLPQRQMIAEVAKTLAGEDDRHLVIEAPTGVGKTLSYLIPGIAVARSAEKKLVISTANVALQDQIFDKDLPLLKKFIPDLTFTAAFGRRRYVCPRNLAFTTAEPDTQGDLFLYLEESAGTRPAISGEQQQREQKVCTRLESSLKSGAWDGLRDHCDEQIDDPLWLRLSTDKNSCLAHHCQWYKECPFFLARREIEQAEVVVANHALVMAALESDAVLPPAKEMLLVVDEGHHLPEVARDALEMSSDISPAGSALQLDLFIKFIGTLRSWFTFKSPPPLASPGRLEEHCGVVRQLMQEMAAEFMPLLTEDPQGKAEYRFILGELPEEATARCQQLFKLCDGLRGLCEYLINALGEMTGKQDMVRIHRGLLQLNRFQGWFESLSKLWWLAGLNQLSGAPVSKWLTAEWQEDKCHLFFHCAGIRVSEQLEKLLWRKVPHVIVTSATLRSLNSFRRFSEMSGLKESAGDRFVTLDSPFNHVSQGKLVIPEMQYEPRLAEEALHIAEMARYFRQQVKEKKHTGSLVLFSSGRAMQQFLAHVTDLRLMLLVQGDQPRSRLIALHRQRVTEGQQSVLVGLQSFSEGLDLKGELLTQVHIHKIAFPPIDSPVILTEGEWLKSQQRYPFEIQSLPGASFTLIQQVGRLIRSHQCFGEVVIYDRRLLTKAYGSRLLAALPVFAIEQPEIPPPETGQTVNRRGKSSAAPRKKTTTRRQKR</sequence>
<keyword evidence="7 11" id="KW-0408">Iron</keyword>
<dbReference type="NCBIfam" id="NF008729">
    <property type="entry name" value="PRK11747.1"/>
    <property type="match status" value="1"/>
</dbReference>
<evidence type="ECO:0000259" key="13">
    <source>
        <dbReference type="PROSITE" id="PS51193"/>
    </source>
</evidence>
<evidence type="ECO:0000256" key="4">
    <source>
        <dbReference type="ARBA" id="ARBA00022801"/>
    </source>
</evidence>
<comment type="catalytic activity">
    <reaction evidence="11">
        <text>ATP + H2O = ADP + phosphate + H(+)</text>
        <dbReference type="Rhea" id="RHEA:13065"/>
        <dbReference type="ChEBI" id="CHEBI:15377"/>
        <dbReference type="ChEBI" id="CHEBI:15378"/>
        <dbReference type="ChEBI" id="CHEBI:30616"/>
        <dbReference type="ChEBI" id="CHEBI:43474"/>
        <dbReference type="ChEBI" id="CHEBI:456216"/>
        <dbReference type="EC" id="5.6.2.3"/>
    </reaction>
</comment>
<evidence type="ECO:0000256" key="11">
    <source>
        <dbReference type="HAMAP-Rule" id="MF_02205"/>
    </source>
</evidence>
<dbReference type="GO" id="GO:0051539">
    <property type="term" value="F:4 iron, 4 sulfur cluster binding"/>
    <property type="evidence" value="ECO:0007669"/>
    <property type="project" value="UniProtKB-UniRule"/>
</dbReference>
<keyword evidence="5 11" id="KW-0347">Helicase</keyword>
<comment type="caution">
    <text evidence="14">The sequence shown here is derived from an EMBL/GenBank/DDBJ whole genome shotgun (WGS) entry which is preliminary data.</text>
</comment>
<evidence type="ECO:0000256" key="3">
    <source>
        <dbReference type="ARBA" id="ARBA00022741"/>
    </source>
</evidence>
<dbReference type="SMART" id="SM00488">
    <property type="entry name" value="DEXDc2"/>
    <property type="match status" value="1"/>
</dbReference>
<feature type="binding site" evidence="11">
    <location>
        <position position="120"/>
    </location>
    <ligand>
        <name>[4Fe-4S] cluster</name>
        <dbReference type="ChEBI" id="CHEBI:49883"/>
    </ligand>
</feature>
<evidence type="ECO:0000313" key="14">
    <source>
        <dbReference type="EMBL" id="KFD18054.1"/>
    </source>
</evidence>
<dbReference type="GO" id="GO:0003677">
    <property type="term" value="F:DNA binding"/>
    <property type="evidence" value="ECO:0007669"/>
    <property type="project" value="UniProtKB-UniRule"/>
</dbReference>
<dbReference type="GO" id="GO:0043139">
    <property type="term" value="F:5'-3' DNA helicase activity"/>
    <property type="evidence" value="ECO:0007669"/>
    <property type="project" value="UniProtKB-UniRule"/>
</dbReference>
<dbReference type="Pfam" id="PF13307">
    <property type="entry name" value="Helicase_C_2"/>
    <property type="match status" value="1"/>
</dbReference>
<evidence type="ECO:0000256" key="7">
    <source>
        <dbReference type="ARBA" id="ARBA00023004"/>
    </source>
</evidence>
<dbReference type="PROSITE" id="PS51193">
    <property type="entry name" value="HELICASE_ATP_BIND_2"/>
    <property type="match status" value="1"/>
</dbReference>
<comment type="function">
    <text evidence="11">DNA-dependent ATPase and 5'-3' DNA helicase. Unwinds D-loops, R-loops, forked DNA and G-quadruplex DNA.</text>
</comment>
<dbReference type="GO" id="GO:0005524">
    <property type="term" value="F:ATP binding"/>
    <property type="evidence" value="ECO:0007669"/>
    <property type="project" value="UniProtKB-UniRule"/>
</dbReference>
<dbReference type="InterPro" id="IPR039000">
    <property type="entry name" value="DinG_proteobact"/>
</dbReference>
<dbReference type="Proteomes" id="UP000028602">
    <property type="component" value="Unassembled WGS sequence"/>
</dbReference>
<dbReference type="GO" id="GO:0016887">
    <property type="term" value="F:ATP hydrolysis activity"/>
    <property type="evidence" value="ECO:0007669"/>
    <property type="project" value="RHEA"/>
</dbReference>
<dbReference type="InterPro" id="IPR027417">
    <property type="entry name" value="P-loop_NTPase"/>
</dbReference>
<name>A0A085JC58_9GAMM</name>
<dbReference type="Gene3D" id="3.40.50.300">
    <property type="entry name" value="P-loop containing nucleotide triphosphate hydrolases"/>
    <property type="match status" value="2"/>
</dbReference>
<dbReference type="InterPro" id="IPR014013">
    <property type="entry name" value="Helic_SF1/SF2_ATP-bd_DinG/Rad3"/>
</dbReference>
<keyword evidence="2 11" id="KW-0479">Metal-binding</keyword>
<dbReference type="eggNOG" id="COG1199">
    <property type="taxonomic scope" value="Bacteria"/>
</dbReference>
<keyword evidence="10 11" id="KW-0413">Isomerase</keyword>
<keyword evidence="1 11" id="KW-0004">4Fe-4S</keyword>
<dbReference type="Pfam" id="PF00270">
    <property type="entry name" value="DEAD"/>
    <property type="match status" value="1"/>
</dbReference>
<gene>
    <name evidence="11" type="primary">dinG</name>
    <name evidence="14" type="ORF">GTPT_2786</name>
</gene>
<keyword evidence="8 11" id="KW-0411">Iron-sulfur</keyword>
<keyword evidence="6 11" id="KW-0067">ATP-binding</keyword>
<feature type="binding site" evidence="11">
    <location>
        <position position="201"/>
    </location>
    <ligand>
        <name>[4Fe-4S] cluster</name>
        <dbReference type="ChEBI" id="CHEBI:49883"/>
    </ligand>
</feature>
<dbReference type="InterPro" id="IPR010614">
    <property type="entry name" value="RAD3-like_helicase_DEAD"/>
</dbReference>
<dbReference type="GO" id="GO:0033677">
    <property type="term" value="F:DNA/RNA helicase activity"/>
    <property type="evidence" value="ECO:0007669"/>
    <property type="project" value="TreeGrafter"/>
</dbReference>
<dbReference type="InterPro" id="IPR011545">
    <property type="entry name" value="DEAD/DEAH_box_helicase_dom"/>
</dbReference>
<evidence type="ECO:0000313" key="15">
    <source>
        <dbReference type="Proteomes" id="UP000028602"/>
    </source>
</evidence>
<dbReference type="SUPFAM" id="SSF52540">
    <property type="entry name" value="P-loop containing nucleoside triphosphate hydrolases"/>
    <property type="match status" value="1"/>
</dbReference>
<dbReference type="SMART" id="SM00491">
    <property type="entry name" value="HELICc2"/>
    <property type="match status" value="1"/>
</dbReference>
<feature type="domain" description="Helicase ATP-binding" evidence="13">
    <location>
        <begin position="17"/>
        <end position="301"/>
    </location>
</feature>
<evidence type="ECO:0000256" key="2">
    <source>
        <dbReference type="ARBA" id="ARBA00022723"/>
    </source>
</evidence>
<dbReference type="SMART" id="SM00487">
    <property type="entry name" value="DEXDc"/>
    <property type="match status" value="1"/>
</dbReference>
<feature type="compositionally biased region" description="Basic residues" evidence="12">
    <location>
        <begin position="717"/>
        <end position="736"/>
    </location>
</feature>
<dbReference type="EC" id="5.6.2.3" evidence="11"/>
<keyword evidence="3 11" id="KW-0547">Nucleotide-binding</keyword>
<evidence type="ECO:0000256" key="1">
    <source>
        <dbReference type="ARBA" id="ARBA00022485"/>
    </source>
</evidence>
<dbReference type="GO" id="GO:0006281">
    <property type="term" value="P:DNA repair"/>
    <property type="evidence" value="ECO:0007669"/>
    <property type="project" value="TreeGrafter"/>
</dbReference>
<dbReference type="HAMAP" id="MF_02205">
    <property type="entry name" value="DinG_proteobact"/>
    <property type="match status" value="1"/>
</dbReference>
<dbReference type="PANTHER" id="PTHR11472:SF59">
    <property type="entry name" value="ATP-DEPENDENT DNA HELICASE DING"/>
    <property type="match status" value="1"/>
</dbReference>
<dbReference type="GO" id="GO:0046872">
    <property type="term" value="F:metal ion binding"/>
    <property type="evidence" value="ECO:0007669"/>
    <property type="project" value="UniProtKB-KW"/>
</dbReference>
<evidence type="ECO:0000256" key="10">
    <source>
        <dbReference type="ARBA" id="ARBA00023235"/>
    </source>
</evidence>
<proteinExistence type="inferred from homology"/>
<keyword evidence="4 11" id="KW-0378">Hydrolase</keyword>
<keyword evidence="9 11" id="KW-0238">DNA-binding</keyword>
<dbReference type="OrthoDB" id="9805194at2"/>
<dbReference type="InterPro" id="IPR014001">
    <property type="entry name" value="Helicase_ATP-bd"/>
</dbReference>
<comment type="similarity">
    <text evidence="11">Belongs to the helicase family. DinG subfamily. Type 1 sub-subfamily.</text>
</comment>
<protein>
    <recommendedName>
        <fullName evidence="11">ATP-dependent DNA helicase DinG</fullName>
        <ecNumber evidence="11">5.6.2.3</ecNumber>
    </recommendedName>
    <alternativeName>
        <fullName evidence="11">DNA 5'-3' helicase DinG</fullName>
    </alternativeName>
</protein>
<feature type="binding site" evidence="11">
    <location>
        <position position="206"/>
    </location>
    <ligand>
        <name>[4Fe-4S] cluster</name>
        <dbReference type="ChEBI" id="CHEBI:49883"/>
    </ligand>
</feature>
<dbReference type="InterPro" id="IPR006555">
    <property type="entry name" value="ATP-dep_Helicase_C"/>
</dbReference>
<dbReference type="PANTHER" id="PTHR11472">
    <property type="entry name" value="DNA REPAIR DEAD HELICASE RAD3/XP-D SUBFAMILY MEMBER"/>
    <property type="match status" value="1"/>
</dbReference>
<keyword evidence="15" id="KW-1185">Reference proteome</keyword>